<feature type="region of interest" description="Disordered" evidence="13">
    <location>
        <begin position="202"/>
        <end position="243"/>
    </location>
</feature>
<name>A0A286RIC3_9BACT</name>
<gene>
    <name evidence="10" type="primary">thiE</name>
    <name evidence="16" type="ORF">THTE_3106</name>
</gene>
<feature type="binding site" evidence="10">
    <location>
        <begin position="424"/>
        <end position="428"/>
    </location>
    <ligand>
        <name>4-amino-2-methyl-5-(diphosphooxymethyl)pyrimidine</name>
        <dbReference type="ChEBI" id="CHEBI:57841"/>
    </ligand>
</feature>
<feature type="binding site" evidence="10">
    <location>
        <position position="495"/>
    </location>
    <ligand>
        <name>4-amino-2-methyl-5-(diphosphooxymethyl)pyrimidine</name>
        <dbReference type="ChEBI" id="CHEBI:57841"/>
    </ligand>
</feature>
<comment type="similarity">
    <text evidence="10 11">Belongs to the thiamine-phosphate synthase family.</text>
</comment>
<keyword evidence="6 10" id="KW-0784">Thiamine biosynthesis</keyword>
<dbReference type="CDD" id="cd00564">
    <property type="entry name" value="TMP_TenI"/>
    <property type="match status" value="1"/>
</dbReference>
<evidence type="ECO:0000256" key="4">
    <source>
        <dbReference type="ARBA" id="ARBA00022723"/>
    </source>
</evidence>
<feature type="binding site" evidence="10">
    <location>
        <position position="456"/>
    </location>
    <ligand>
        <name>4-amino-2-methyl-5-(diphosphooxymethyl)pyrimidine</name>
        <dbReference type="ChEBI" id="CHEBI:57841"/>
    </ligand>
</feature>
<dbReference type="SUPFAM" id="SSF81923">
    <property type="entry name" value="Double Clp-N motif"/>
    <property type="match status" value="1"/>
</dbReference>
<dbReference type="InterPro" id="IPR034291">
    <property type="entry name" value="TMP_synthase"/>
</dbReference>
<dbReference type="GO" id="GO:0005737">
    <property type="term" value="C:cytoplasm"/>
    <property type="evidence" value="ECO:0007669"/>
    <property type="project" value="TreeGrafter"/>
</dbReference>
<comment type="catalytic activity">
    <reaction evidence="8 10 11">
        <text>2-(2-carboxy-4-methylthiazol-5-yl)ethyl phosphate + 4-amino-2-methyl-5-(diphosphooxymethyl)pyrimidine + 2 H(+) = thiamine phosphate + CO2 + diphosphate</text>
        <dbReference type="Rhea" id="RHEA:47848"/>
        <dbReference type="ChEBI" id="CHEBI:15378"/>
        <dbReference type="ChEBI" id="CHEBI:16526"/>
        <dbReference type="ChEBI" id="CHEBI:33019"/>
        <dbReference type="ChEBI" id="CHEBI:37575"/>
        <dbReference type="ChEBI" id="CHEBI:57841"/>
        <dbReference type="ChEBI" id="CHEBI:62890"/>
        <dbReference type="EC" id="2.5.1.3"/>
    </reaction>
</comment>
<accession>A0A286RIC3</accession>
<comment type="catalytic activity">
    <reaction evidence="7 10 11">
        <text>4-methyl-5-(2-phosphooxyethyl)-thiazole + 4-amino-2-methyl-5-(diphosphooxymethyl)pyrimidine + H(+) = thiamine phosphate + diphosphate</text>
        <dbReference type="Rhea" id="RHEA:22328"/>
        <dbReference type="ChEBI" id="CHEBI:15378"/>
        <dbReference type="ChEBI" id="CHEBI:33019"/>
        <dbReference type="ChEBI" id="CHEBI:37575"/>
        <dbReference type="ChEBI" id="CHEBI:57841"/>
        <dbReference type="ChEBI" id="CHEBI:58296"/>
        <dbReference type="EC" id="2.5.1.3"/>
    </reaction>
</comment>
<protein>
    <recommendedName>
        <fullName evidence="10">Thiamine-phosphate synthase</fullName>
        <shortName evidence="10">TP synthase</shortName>
        <shortName evidence="10">TPS</shortName>
        <ecNumber evidence="10">2.5.1.3</ecNumber>
    </recommendedName>
    <alternativeName>
        <fullName evidence="10">Thiamine-phosphate pyrophosphorylase</fullName>
        <shortName evidence="10">TMP pyrophosphorylase</shortName>
        <shortName evidence="10">TMP-PPase</shortName>
    </alternativeName>
</protein>
<comment type="catalytic activity">
    <reaction evidence="9 10 11">
        <text>2-[(2R,5Z)-2-carboxy-4-methylthiazol-5(2H)-ylidene]ethyl phosphate + 4-amino-2-methyl-5-(diphosphooxymethyl)pyrimidine + 2 H(+) = thiamine phosphate + CO2 + diphosphate</text>
        <dbReference type="Rhea" id="RHEA:47844"/>
        <dbReference type="ChEBI" id="CHEBI:15378"/>
        <dbReference type="ChEBI" id="CHEBI:16526"/>
        <dbReference type="ChEBI" id="CHEBI:33019"/>
        <dbReference type="ChEBI" id="CHEBI:37575"/>
        <dbReference type="ChEBI" id="CHEBI:57841"/>
        <dbReference type="ChEBI" id="CHEBI:62899"/>
        <dbReference type="EC" id="2.5.1.3"/>
    </reaction>
</comment>
<dbReference type="SUPFAM" id="SSF51391">
    <property type="entry name" value="Thiamin phosphate synthase"/>
    <property type="match status" value="1"/>
</dbReference>
<feature type="compositionally biased region" description="Basic and acidic residues" evidence="13">
    <location>
        <begin position="217"/>
        <end position="243"/>
    </location>
</feature>
<comment type="cofactor">
    <cofactor evidence="10">
        <name>Mg(2+)</name>
        <dbReference type="ChEBI" id="CHEBI:18420"/>
    </cofactor>
    <text evidence="10">Binds 1 Mg(2+) ion per subunit.</text>
</comment>
<dbReference type="PANTHER" id="PTHR20857:SF15">
    <property type="entry name" value="THIAMINE-PHOSPHATE SYNTHASE"/>
    <property type="match status" value="1"/>
</dbReference>
<dbReference type="EC" id="2.5.1.3" evidence="10"/>
<dbReference type="Pfam" id="PF17792">
    <property type="entry name" value="ThiD2"/>
    <property type="match status" value="1"/>
</dbReference>
<dbReference type="HAMAP" id="MF_00097">
    <property type="entry name" value="TMP_synthase"/>
    <property type="match status" value="1"/>
</dbReference>
<evidence type="ECO:0000313" key="17">
    <source>
        <dbReference type="Proteomes" id="UP000215086"/>
    </source>
</evidence>
<dbReference type="NCBIfam" id="NF002727">
    <property type="entry name" value="PRK02615.1"/>
    <property type="match status" value="1"/>
</dbReference>
<evidence type="ECO:0000256" key="11">
    <source>
        <dbReference type="RuleBase" id="RU003826"/>
    </source>
</evidence>
<feature type="binding site" evidence="10">
    <location>
        <position position="457"/>
    </location>
    <ligand>
        <name>Mg(2+)</name>
        <dbReference type="ChEBI" id="CHEBI:18420"/>
    </ligand>
</feature>
<organism evidence="16 17">
    <name type="scientific">Thermogutta terrifontis</name>
    <dbReference type="NCBI Taxonomy" id="1331910"/>
    <lineage>
        <taxon>Bacteria</taxon>
        <taxon>Pseudomonadati</taxon>
        <taxon>Planctomycetota</taxon>
        <taxon>Planctomycetia</taxon>
        <taxon>Pirellulales</taxon>
        <taxon>Thermoguttaceae</taxon>
        <taxon>Thermogutta</taxon>
    </lineage>
</organism>
<dbReference type="InterPro" id="IPR013785">
    <property type="entry name" value="Aldolase_TIM"/>
</dbReference>
<comment type="function">
    <text evidence="1 10">Condenses 4-methyl-5-(beta-hydroxyethyl)thiazole monophosphate (THZ-P) and 2-methyl-4-amino-5-hydroxymethyl pyrimidine pyrophosphate (HMP-PP) to form thiamine monophosphate (TMP).</text>
</comment>
<evidence type="ECO:0000256" key="5">
    <source>
        <dbReference type="ARBA" id="ARBA00022842"/>
    </source>
</evidence>
<dbReference type="GO" id="GO:0000287">
    <property type="term" value="F:magnesium ion binding"/>
    <property type="evidence" value="ECO:0007669"/>
    <property type="project" value="UniProtKB-UniRule"/>
</dbReference>
<reference evidence="16 17" key="1">
    <citation type="journal article" name="Front. Microbiol.">
        <title>Sugar Metabolism of the First Thermophilic Planctomycete Thermogutta terrifontis: Comparative Genomic and Transcriptomic Approaches.</title>
        <authorList>
            <person name="Elcheninov A.G."/>
            <person name="Menzel P."/>
            <person name="Gudbergsdottir S.R."/>
            <person name="Slesarev A.I."/>
            <person name="Kadnikov V.V."/>
            <person name="Krogh A."/>
            <person name="Bonch-Osmolovskaya E.A."/>
            <person name="Peng X."/>
            <person name="Kublanov I.V."/>
        </authorList>
    </citation>
    <scope>NUCLEOTIDE SEQUENCE [LARGE SCALE GENOMIC DNA]</scope>
    <source>
        <strain evidence="16 17">R1</strain>
    </source>
</reference>
<comment type="pathway">
    <text evidence="2 10 12">Cofactor biosynthesis; thiamine diphosphate biosynthesis; thiamine phosphate from 4-amino-2-methyl-5-diphosphomethylpyrimidine and 4-methyl-5-(2-phosphoethyl)-thiazole: step 1/1.</text>
</comment>
<feature type="binding site" evidence="10">
    <location>
        <position position="551"/>
    </location>
    <ligand>
        <name>2-[(2R,5Z)-2-carboxy-4-methylthiazol-5(2H)-ylidene]ethyl phosphate</name>
        <dbReference type="ChEBI" id="CHEBI:62899"/>
    </ligand>
</feature>
<dbReference type="InterPro" id="IPR036628">
    <property type="entry name" value="Clp_N_dom_sf"/>
</dbReference>
<dbReference type="AlphaFoldDB" id="A0A286RIC3"/>
<evidence type="ECO:0000256" key="1">
    <source>
        <dbReference type="ARBA" id="ARBA00003814"/>
    </source>
</evidence>
<keyword evidence="17" id="KW-1185">Reference proteome</keyword>
<evidence type="ECO:0000256" key="12">
    <source>
        <dbReference type="RuleBase" id="RU004253"/>
    </source>
</evidence>
<evidence type="ECO:0000256" key="7">
    <source>
        <dbReference type="ARBA" id="ARBA00047334"/>
    </source>
</evidence>
<evidence type="ECO:0000256" key="8">
    <source>
        <dbReference type="ARBA" id="ARBA00047851"/>
    </source>
</evidence>
<evidence type="ECO:0000256" key="10">
    <source>
        <dbReference type="HAMAP-Rule" id="MF_00097"/>
    </source>
</evidence>
<comment type="caution">
    <text evidence="10">Lacks conserved residue(s) required for the propagation of feature annotation.</text>
</comment>
<feature type="domain" description="Thiamine phosphate synthase/TenI" evidence="14">
    <location>
        <begin position="395"/>
        <end position="574"/>
    </location>
</feature>
<evidence type="ECO:0000313" key="16">
    <source>
        <dbReference type="EMBL" id="ASV75708.1"/>
    </source>
</evidence>
<dbReference type="FunFam" id="3.20.20.70:FF:000096">
    <property type="entry name" value="Thiamine-phosphate synthase"/>
    <property type="match status" value="1"/>
</dbReference>
<feature type="binding site" evidence="10">
    <location>
        <begin position="521"/>
        <end position="523"/>
    </location>
    <ligand>
        <name>2-[(2R,5Z)-2-carboxy-4-methylthiazol-5(2H)-ylidene]ethyl phosphate</name>
        <dbReference type="ChEBI" id="CHEBI:62899"/>
    </ligand>
</feature>
<evidence type="ECO:0000256" key="2">
    <source>
        <dbReference type="ARBA" id="ARBA00005165"/>
    </source>
</evidence>
<evidence type="ECO:0000259" key="14">
    <source>
        <dbReference type="Pfam" id="PF02581"/>
    </source>
</evidence>
<keyword evidence="4 10" id="KW-0479">Metal-binding</keyword>
<dbReference type="PANTHER" id="PTHR20857">
    <property type="entry name" value="THIAMINE-PHOSPHATE PYROPHOSPHORYLASE"/>
    <property type="match status" value="1"/>
</dbReference>
<evidence type="ECO:0000256" key="6">
    <source>
        <dbReference type="ARBA" id="ARBA00022977"/>
    </source>
</evidence>
<dbReference type="Pfam" id="PF02581">
    <property type="entry name" value="TMP-TENI"/>
    <property type="match status" value="1"/>
</dbReference>
<dbReference type="InterPro" id="IPR041397">
    <property type="entry name" value="ThiD2"/>
</dbReference>
<dbReference type="Gene3D" id="1.10.1780.10">
    <property type="entry name" value="Clp, N-terminal domain"/>
    <property type="match status" value="1"/>
</dbReference>
<dbReference type="GO" id="GO:0009229">
    <property type="term" value="P:thiamine diphosphate biosynthetic process"/>
    <property type="evidence" value="ECO:0007669"/>
    <property type="project" value="UniProtKB-UniRule"/>
</dbReference>
<evidence type="ECO:0000256" key="3">
    <source>
        <dbReference type="ARBA" id="ARBA00022679"/>
    </source>
</evidence>
<dbReference type="Proteomes" id="UP000215086">
    <property type="component" value="Chromosome"/>
</dbReference>
<sequence length="597" mass="66178">MRNTHAEEPAKSSEGRFFSIAMEREFTPGALRALAAAATWQYGEGSGGLRLVSILMGLLAEPECRAAMILRELGISEELLLAHWPELHRSAEPPPIPLESPPQFHPEVKSLFTAVDLYMDWGDWPPIISTEHLLLGLAGCEHPVADWLREQGLNFTQLRQQILQRYGTGGQWRSASQEAVGGQIEALPSPGEEESIFSPEVGHAQIKPSASCEPPEEERLRREEPPADSRTTSSDEAKKEDAVSKLTVSTAMGLYRIVDAAINRALEGLRVVEDYVRFVLDDPFLVGELKDIRHAFSRLAGEFPMAYRLAARETQTDVGTRIKHSHEMKRESVEGLLDANLSRVREAIRSVEECAKVLQPELAERFEQLRYRCYTLHRAIRITELSRERLQNARLYVLVDARPSPDEFQALITSLVEAGVHVIQLREKTLEDRLLLERARIARKITRGTQTLFIMNDRPDLAVLSQADGVHVGQEELTVKDVRALVGPDMLIGVSTHDIEQARQAVLDGANYIGCGPTFPSSTKQFSHFPGLEFLRQVASEITLPAFAIGGINESNIDAVLKTGIFRVAVSAAVVDAPDPPGAAKRLLAKLQGTPTR</sequence>
<dbReference type="InterPro" id="IPR022998">
    <property type="entry name" value="ThiamineP_synth_TenI"/>
</dbReference>
<proteinExistence type="inferred from homology"/>
<dbReference type="KEGG" id="ttf:THTE_3106"/>
<keyword evidence="3 10" id="KW-0808">Transferase</keyword>
<keyword evidence="5 10" id="KW-0460">Magnesium</keyword>
<dbReference type="NCBIfam" id="TIGR00693">
    <property type="entry name" value="thiE"/>
    <property type="match status" value="1"/>
</dbReference>
<dbReference type="Gene3D" id="3.20.20.70">
    <property type="entry name" value="Aldolase class I"/>
    <property type="match status" value="1"/>
</dbReference>
<evidence type="ECO:0000259" key="15">
    <source>
        <dbReference type="Pfam" id="PF17792"/>
    </source>
</evidence>
<feature type="domain" description="ThiD2" evidence="15">
    <location>
        <begin position="256"/>
        <end position="378"/>
    </location>
</feature>
<dbReference type="UniPathway" id="UPA00060">
    <property type="reaction ID" value="UER00141"/>
</dbReference>
<dbReference type="EMBL" id="CP018477">
    <property type="protein sequence ID" value="ASV75708.1"/>
    <property type="molecule type" value="Genomic_DNA"/>
</dbReference>
<dbReference type="InterPro" id="IPR036206">
    <property type="entry name" value="ThiamineP_synth_sf"/>
</dbReference>
<feature type="binding site" evidence="10">
    <location>
        <position position="524"/>
    </location>
    <ligand>
        <name>4-amino-2-methyl-5-(diphosphooxymethyl)pyrimidine</name>
        <dbReference type="ChEBI" id="CHEBI:57841"/>
    </ligand>
</feature>
<evidence type="ECO:0000256" key="13">
    <source>
        <dbReference type="SAM" id="MobiDB-lite"/>
    </source>
</evidence>
<feature type="binding site" evidence="10">
    <location>
        <position position="476"/>
    </location>
    <ligand>
        <name>Mg(2+)</name>
        <dbReference type="ChEBI" id="CHEBI:18420"/>
    </ligand>
</feature>
<dbReference type="GO" id="GO:0004789">
    <property type="term" value="F:thiamine-phosphate diphosphorylase activity"/>
    <property type="evidence" value="ECO:0007669"/>
    <property type="project" value="UniProtKB-UniRule"/>
</dbReference>
<evidence type="ECO:0000256" key="9">
    <source>
        <dbReference type="ARBA" id="ARBA00047883"/>
    </source>
</evidence>
<dbReference type="GO" id="GO:0009228">
    <property type="term" value="P:thiamine biosynthetic process"/>
    <property type="evidence" value="ECO:0007669"/>
    <property type="project" value="UniProtKB-KW"/>
</dbReference>